<feature type="region of interest" description="Disordered" evidence="3">
    <location>
        <begin position="1"/>
        <end position="20"/>
    </location>
</feature>
<keyword evidence="8" id="KW-0418">Kinase</keyword>
<evidence type="ECO:0000313" key="8">
    <source>
        <dbReference type="EMBL" id="EPY50294.1"/>
    </source>
</evidence>
<keyword evidence="1 2" id="KW-0597">Phosphoprotein</keyword>
<dbReference type="InterPro" id="IPR011006">
    <property type="entry name" value="CheY-like_superfamily"/>
</dbReference>
<feature type="compositionally biased region" description="Polar residues" evidence="3">
    <location>
        <begin position="655"/>
        <end position="671"/>
    </location>
</feature>
<dbReference type="InterPro" id="IPR001610">
    <property type="entry name" value="PAC"/>
</dbReference>
<dbReference type="InterPro" id="IPR035965">
    <property type="entry name" value="PAS-like_dom_sf"/>
</dbReference>
<dbReference type="GeneID" id="25035386"/>
<dbReference type="CDD" id="cd17546">
    <property type="entry name" value="REC_hyHK_CKI1_RcsC-like"/>
    <property type="match status" value="1"/>
</dbReference>
<gene>
    <name evidence="8" type="ORF">SPOG_01055</name>
</gene>
<dbReference type="eggNOG" id="KOG0519">
    <property type="taxonomic scope" value="Eukaryota"/>
</dbReference>
<dbReference type="InterPro" id="IPR036890">
    <property type="entry name" value="HATPase_C_sf"/>
</dbReference>
<evidence type="ECO:0000259" key="6">
    <source>
        <dbReference type="PROSITE" id="PS50112"/>
    </source>
</evidence>
<dbReference type="Proteomes" id="UP000015464">
    <property type="component" value="Unassembled WGS sequence"/>
</dbReference>
<feature type="region of interest" description="Disordered" evidence="3">
    <location>
        <begin position="655"/>
        <end position="678"/>
    </location>
</feature>
<dbReference type="PANTHER" id="PTHR45339">
    <property type="entry name" value="HYBRID SIGNAL TRANSDUCTION HISTIDINE KINASE J"/>
    <property type="match status" value="1"/>
</dbReference>
<dbReference type="InterPro" id="IPR004358">
    <property type="entry name" value="Sig_transdc_His_kin-like_C"/>
</dbReference>
<evidence type="ECO:0000259" key="7">
    <source>
        <dbReference type="PROSITE" id="PS50113"/>
    </source>
</evidence>
<dbReference type="InterPro" id="IPR000700">
    <property type="entry name" value="PAS-assoc_C"/>
</dbReference>
<feature type="modified residue" description="4-aspartylphosphate" evidence="2">
    <location>
        <position position="1519"/>
    </location>
</feature>
<reference evidence="8 9" key="1">
    <citation type="journal article" date="2011" name="Science">
        <title>Comparative functional genomics of the fission yeasts.</title>
        <authorList>
            <person name="Rhind N."/>
            <person name="Chen Z."/>
            <person name="Yassour M."/>
            <person name="Thompson D.A."/>
            <person name="Haas B.J."/>
            <person name="Habib N."/>
            <person name="Wapinski I."/>
            <person name="Roy S."/>
            <person name="Lin M.F."/>
            <person name="Heiman D.I."/>
            <person name="Young S.K."/>
            <person name="Furuya K."/>
            <person name="Guo Y."/>
            <person name="Pidoux A."/>
            <person name="Chen H.M."/>
            <person name="Robbertse B."/>
            <person name="Goldberg J.M."/>
            <person name="Aoki K."/>
            <person name="Bayne E.H."/>
            <person name="Berlin A.M."/>
            <person name="Desjardins C.A."/>
            <person name="Dobbs E."/>
            <person name="Dukaj L."/>
            <person name="Fan L."/>
            <person name="FitzGerald M.G."/>
            <person name="French C."/>
            <person name="Gujja S."/>
            <person name="Hansen K."/>
            <person name="Keifenheim D."/>
            <person name="Levin J.Z."/>
            <person name="Mosher R.A."/>
            <person name="Mueller C.A."/>
            <person name="Pfiffner J."/>
            <person name="Priest M."/>
            <person name="Russ C."/>
            <person name="Smialowska A."/>
            <person name="Swoboda P."/>
            <person name="Sykes S.M."/>
            <person name="Vaughn M."/>
            <person name="Vengrova S."/>
            <person name="Yoder R."/>
            <person name="Zeng Q."/>
            <person name="Allshire R."/>
            <person name="Baulcombe D."/>
            <person name="Birren B.W."/>
            <person name="Brown W."/>
            <person name="Ekwall K."/>
            <person name="Kellis M."/>
            <person name="Leatherwood J."/>
            <person name="Levin H."/>
            <person name="Margalit H."/>
            <person name="Martienssen R."/>
            <person name="Nieduszynski C.A."/>
            <person name="Spatafora J.W."/>
            <person name="Friedman N."/>
            <person name="Dalgaard J.Z."/>
            <person name="Baumann P."/>
            <person name="Niki H."/>
            <person name="Regev A."/>
            <person name="Nusbaum C."/>
        </authorList>
    </citation>
    <scope>NUCLEOTIDE SEQUENCE [LARGE SCALE GENOMIC DNA]</scope>
    <source>
        <strain evidence="9">OY26 / ATCC MYA-4695 / CBS 11777 / NBRC 106824 / NRRL Y48691</strain>
    </source>
</reference>
<dbReference type="Pfam" id="PF00512">
    <property type="entry name" value="HisKA"/>
    <property type="match status" value="1"/>
</dbReference>
<keyword evidence="8" id="KW-0808">Transferase</keyword>
<dbReference type="PANTHER" id="PTHR45339:SF5">
    <property type="entry name" value="HISTIDINE KINASE"/>
    <property type="match status" value="1"/>
</dbReference>
<feature type="domain" description="PAC" evidence="7">
    <location>
        <begin position="886"/>
        <end position="939"/>
    </location>
</feature>
<dbReference type="Gene3D" id="3.30.565.10">
    <property type="entry name" value="Histidine kinase-like ATPase, C-terminal domain"/>
    <property type="match status" value="1"/>
</dbReference>
<dbReference type="EMBL" id="KE546993">
    <property type="protein sequence ID" value="EPY50294.1"/>
    <property type="molecule type" value="Genomic_DNA"/>
</dbReference>
<dbReference type="SMART" id="SM00086">
    <property type="entry name" value="PAC"/>
    <property type="match status" value="2"/>
</dbReference>
<dbReference type="NCBIfam" id="TIGR00229">
    <property type="entry name" value="sensory_box"/>
    <property type="match status" value="2"/>
</dbReference>
<dbReference type="GO" id="GO:0000155">
    <property type="term" value="F:phosphorelay sensor kinase activity"/>
    <property type="evidence" value="ECO:0007669"/>
    <property type="project" value="InterPro"/>
</dbReference>
<dbReference type="PROSITE" id="PS50110">
    <property type="entry name" value="RESPONSE_REGULATORY"/>
    <property type="match status" value="1"/>
</dbReference>
<evidence type="ECO:0000256" key="1">
    <source>
        <dbReference type="ARBA" id="ARBA00022553"/>
    </source>
</evidence>
<feature type="compositionally biased region" description="Polar residues" evidence="3">
    <location>
        <begin position="51"/>
        <end position="65"/>
    </location>
</feature>
<evidence type="ECO:0000259" key="4">
    <source>
        <dbReference type="PROSITE" id="PS50109"/>
    </source>
</evidence>
<proteinExistence type="predicted"/>
<feature type="region of interest" description="Disordered" evidence="3">
    <location>
        <begin position="113"/>
        <end position="160"/>
    </location>
</feature>
<dbReference type="Pfam" id="PF02518">
    <property type="entry name" value="HATPase_c"/>
    <property type="match status" value="1"/>
</dbReference>
<feature type="domain" description="Histidine kinase" evidence="4">
    <location>
        <begin position="957"/>
        <end position="1171"/>
    </location>
</feature>
<dbReference type="InterPro" id="IPR036097">
    <property type="entry name" value="HisK_dim/P_sf"/>
</dbReference>
<dbReference type="Gene3D" id="1.10.287.130">
    <property type="match status" value="1"/>
</dbReference>
<dbReference type="InterPro" id="IPR001789">
    <property type="entry name" value="Sig_transdc_resp-reg_receiver"/>
</dbReference>
<dbReference type="SMART" id="SM00448">
    <property type="entry name" value="REC"/>
    <property type="match status" value="1"/>
</dbReference>
<dbReference type="InterPro" id="IPR013656">
    <property type="entry name" value="PAS_4"/>
</dbReference>
<dbReference type="CDD" id="cd16922">
    <property type="entry name" value="HATPase_EvgS-ArcB-TorS-like"/>
    <property type="match status" value="1"/>
</dbReference>
<dbReference type="OrthoDB" id="303614at2759"/>
<dbReference type="HOGENOM" id="CLU_000263_2_0_1"/>
<dbReference type="SMART" id="SM00091">
    <property type="entry name" value="PAS"/>
    <property type="match status" value="2"/>
</dbReference>
<dbReference type="RefSeq" id="XP_013024780.1">
    <property type="nucleotide sequence ID" value="XM_013169326.1"/>
</dbReference>
<dbReference type="Gene3D" id="3.30.450.20">
    <property type="entry name" value="PAS domain"/>
    <property type="match status" value="2"/>
</dbReference>
<dbReference type="InterPro" id="IPR000014">
    <property type="entry name" value="PAS"/>
</dbReference>
<dbReference type="CDD" id="cd00082">
    <property type="entry name" value="HisKA"/>
    <property type="match status" value="1"/>
</dbReference>
<dbReference type="SMART" id="SM00387">
    <property type="entry name" value="HATPase_c"/>
    <property type="match status" value="1"/>
</dbReference>
<keyword evidence="9" id="KW-1185">Reference proteome</keyword>
<evidence type="ECO:0000259" key="5">
    <source>
        <dbReference type="PROSITE" id="PS50110"/>
    </source>
</evidence>
<dbReference type="SMART" id="SM00388">
    <property type="entry name" value="HisKA"/>
    <property type="match status" value="1"/>
</dbReference>
<dbReference type="SUPFAM" id="SSF47384">
    <property type="entry name" value="Homodimeric domain of signal transducing histidine kinase"/>
    <property type="match status" value="1"/>
</dbReference>
<dbReference type="PROSITE" id="PS50112">
    <property type="entry name" value="PAS"/>
    <property type="match status" value="2"/>
</dbReference>
<evidence type="ECO:0000256" key="2">
    <source>
        <dbReference type="PROSITE-ProRule" id="PRU00169"/>
    </source>
</evidence>
<dbReference type="SUPFAM" id="SSF55874">
    <property type="entry name" value="ATPase domain of HSP90 chaperone/DNA topoisomerase II/histidine kinase"/>
    <property type="match status" value="1"/>
</dbReference>
<organism evidence="8 9">
    <name type="scientific">Schizosaccharomyces cryophilus (strain OY26 / ATCC MYA-4695 / CBS 11777 / NBRC 106824 / NRRL Y48691)</name>
    <name type="common">Fission yeast</name>
    <dbReference type="NCBI Taxonomy" id="653667"/>
    <lineage>
        <taxon>Eukaryota</taxon>
        <taxon>Fungi</taxon>
        <taxon>Dikarya</taxon>
        <taxon>Ascomycota</taxon>
        <taxon>Taphrinomycotina</taxon>
        <taxon>Schizosaccharomycetes</taxon>
        <taxon>Schizosaccharomycetales</taxon>
        <taxon>Schizosaccharomycetaceae</taxon>
        <taxon>Schizosaccharomyces</taxon>
    </lineage>
</organism>
<dbReference type="CDD" id="cd00130">
    <property type="entry name" value="PAS"/>
    <property type="match status" value="2"/>
</dbReference>
<feature type="compositionally biased region" description="Polar residues" evidence="3">
    <location>
        <begin position="140"/>
        <end position="160"/>
    </location>
</feature>
<name>S9VVR2_SCHCR</name>
<feature type="compositionally biased region" description="Polar residues" evidence="3">
    <location>
        <begin position="121"/>
        <end position="131"/>
    </location>
</feature>
<dbReference type="SUPFAM" id="SSF52172">
    <property type="entry name" value="CheY-like"/>
    <property type="match status" value="1"/>
</dbReference>
<dbReference type="SUPFAM" id="SSF55785">
    <property type="entry name" value="PYP-like sensor domain (PAS domain)"/>
    <property type="match status" value="2"/>
</dbReference>
<dbReference type="STRING" id="653667.S9VVR2"/>
<dbReference type="PROSITE" id="PS50109">
    <property type="entry name" value="HIS_KIN"/>
    <property type="match status" value="1"/>
</dbReference>
<dbReference type="OMA" id="WGQKATF"/>
<feature type="domain" description="PAS" evidence="6">
    <location>
        <begin position="680"/>
        <end position="750"/>
    </location>
</feature>
<dbReference type="Gene3D" id="3.40.50.2300">
    <property type="match status" value="1"/>
</dbReference>
<dbReference type="InterPro" id="IPR003661">
    <property type="entry name" value="HisK_dim/P_dom"/>
</dbReference>
<feature type="domain" description="PAS" evidence="6">
    <location>
        <begin position="812"/>
        <end position="868"/>
    </location>
</feature>
<feature type="domain" description="PAC" evidence="7">
    <location>
        <begin position="753"/>
        <end position="805"/>
    </location>
</feature>
<dbReference type="Pfam" id="PF00072">
    <property type="entry name" value="Response_reg"/>
    <property type="match status" value="1"/>
</dbReference>
<evidence type="ECO:0000313" key="9">
    <source>
        <dbReference type="Proteomes" id="UP000015464"/>
    </source>
</evidence>
<accession>S9VVR2</accession>
<dbReference type="InterPro" id="IPR005467">
    <property type="entry name" value="His_kinase_dom"/>
</dbReference>
<dbReference type="InterPro" id="IPR003594">
    <property type="entry name" value="HATPase_dom"/>
</dbReference>
<dbReference type="PRINTS" id="PR00344">
    <property type="entry name" value="BCTRLSENSOR"/>
</dbReference>
<protein>
    <submittedName>
        <fullName evidence="8">Histidine kinase Mak1</fullName>
    </submittedName>
</protein>
<dbReference type="Pfam" id="PF08448">
    <property type="entry name" value="PAS_4"/>
    <property type="match status" value="1"/>
</dbReference>
<evidence type="ECO:0000256" key="3">
    <source>
        <dbReference type="SAM" id="MobiDB-lite"/>
    </source>
</evidence>
<feature type="domain" description="Response regulatory" evidence="5">
    <location>
        <begin position="1467"/>
        <end position="1589"/>
    </location>
</feature>
<feature type="region of interest" description="Disordered" evidence="3">
    <location>
        <begin position="45"/>
        <end position="90"/>
    </location>
</feature>
<sequence>MGLLKEDELPGATPSHLDKLKEAMDEQFIKSSKIVNSFRGSYKSPADFSSGELSSTPYNTQTHKPLSSSSLSSSAEGTSPNLNFPRLPMQQRPSLDKSDILFQVPVASNITMSHSSRRSFEQSNSPINSSKDLGGHVSPASYSSKENTTANASRGNSTASSVYEPFEGDYLSESRRTHFPDVIDDHYTNLFEFVFLLVSNTNICQLWKNVIDIFTQQYSALELSLIEPCDISDVFNTPWKLKCLYQGSVADTKRNDTNDSEVGNDDIADQSDPFIITASTGAKGIIYFSQRPPHRKSPLLDHYTVQTVLERKAPLVYTRRLPFTSRPSNCDYSYSTERVTNTTVASGDSATSTKNSDISNKASQPFLSANNFHEAPSRYNYCSEWVNSGQANRGMYDEFEQNLLSPWSKSPIGSPAIQAESNRNPFFQGLQEASFSKSDENEENLNDTQNLHKEASNDDLWGQSIAEQDITYSLVHIPIVHPGTDRSSSPSNRIPIAILSFKSNLVPYPENLLSYISRLVPFIFAAYTNCQATMVPSNVPYYNSHDNMQSKLHSTTGAKHGDFCFKSQVTNAHQYPNEERSSNLSEKKLFNLHSLYNRDIKACSKFTANGSSLRTQNFLQRLKRVFDKKRQRFCNYKRYTSEKLPYDKKFSVNKGPNENVLRSNNDFQGRQNLPDDASPPSSLLRSIIDSIPVHVFIADPSNGKVTWVNGRAQLYSGLSINEILTRQFGCIHPDDLQNFMRDWKQFLYSAEAFTKEIRLQRFDGVYRFFIFRAIPLLDCSGSVLHIFGTMTDVHEQKLAESKVQKQSAAAANESNYRSLAEASPQIVFAASTKNGIIYANAQWLSYSGLSLENSLGLGYLSAVHRDDRKKCLLPDPSIDPTSANTYVAEIRFRSTDGYYRWHLVKSVCVNNSADFRSNLWLGTCTDIHDHKMLEEKLKEANVEAHRIVRDKMQYLSNMSHEIRTPLIGITGMVSFLLETELSSEQISYAHVIQQSAESLLTVINDILDLSKVRAGMVKLCSERFSLRAMMEDANETLSTLAFCKGIELNFIIDLNIPDVLFGDRNRIRQVALNVISNAIKFTDMGEVITHCSVEKWLRKEQSVVLKWECIDTGPGFDEVGQSRIFKPFSQIDTSNARKQGSGLGLVISRELAELHGGEMTCKSVKGVGTHFIWTARFKIDNEILNYDIPDGCCPVCFHPYEQSKKINVPNNYKHADNAGKLTSENVGQVNNLFSEDGIKVNTNENSTKLKNSSKISGYHNPFAPAFNFCQCSTSIDPSNILFWKLYRFQSDGILLNYDALVVIVSHTKFSSAALVNSVQTLLDEKTLKDIISFKDTTKAYHQLRETPIKSNVSHIILNLVEIEDYATFLRFFQHCASYRNAIFIVIVNAKQKAALPNLFTRCEIDQSRIYFVLRLVKPSKLFPIFYKDSINRDDNVNRSSQMSEKLAVERKAETEALQNDLKNSKFRVLLAEDNVINIKVFSRYLEKMGVEFNVVMNGLDCFQEWKRNDPNYYSLILMDLQMPVMDGYQACMEIRKHQLENGYKAITIVALSADALSHVATTCEECGFDTYLSKPITLKQLTSVVSNLFYTKI</sequence>
<dbReference type="FunFam" id="3.30.565.10:FF:000010">
    <property type="entry name" value="Sensor histidine kinase RcsC"/>
    <property type="match status" value="1"/>
</dbReference>
<dbReference type="GO" id="GO:0005737">
    <property type="term" value="C:cytoplasm"/>
    <property type="evidence" value="ECO:0007669"/>
    <property type="project" value="EnsemblFungi"/>
</dbReference>
<dbReference type="Pfam" id="PF13188">
    <property type="entry name" value="PAS_8"/>
    <property type="match status" value="1"/>
</dbReference>
<dbReference type="PROSITE" id="PS50113">
    <property type="entry name" value="PAC"/>
    <property type="match status" value="2"/>
</dbReference>